<reference evidence="2 3" key="1">
    <citation type="journal article" date="2014" name="Agronomy (Basel)">
        <title>A Draft Genome Sequence for Ensete ventricosum, the Drought-Tolerant Tree Against Hunger.</title>
        <authorList>
            <person name="Harrison J."/>
            <person name="Moore K.A."/>
            <person name="Paszkiewicz K."/>
            <person name="Jones T."/>
            <person name="Grant M."/>
            <person name="Ambacheew D."/>
            <person name="Muzemil S."/>
            <person name="Studholme D.J."/>
        </authorList>
    </citation>
    <scope>NUCLEOTIDE SEQUENCE [LARGE SCALE GENOMIC DNA]</scope>
</reference>
<accession>A0A426Z7W6</accession>
<keyword evidence="1" id="KW-0175">Coiled coil</keyword>
<dbReference type="InterPro" id="IPR004320">
    <property type="entry name" value="BPS1_pln"/>
</dbReference>
<dbReference type="GO" id="GO:0048367">
    <property type="term" value="P:shoot system development"/>
    <property type="evidence" value="ECO:0007669"/>
    <property type="project" value="InterPro"/>
</dbReference>
<dbReference type="PANTHER" id="PTHR33070:SF120">
    <property type="entry name" value="EXPRESSED PROTEIN"/>
    <property type="match status" value="1"/>
</dbReference>
<comment type="caution">
    <text evidence="2">The sequence shown here is derived from an EMBL/GenBank/DDBJ whole genome shotgun (WGS) entry which is preliminary data.</text>
</comment>
<dbReference type="Pfam" id="PF03087">
    <property type="entry name" value="BPS1"/>
    <property type="match status" value="1"/>
</dbReference>
<dbReference type="Proteomes" id="UP000287651">
    <property type="component" value="Unassembled WGS sequence"/>
</dbReference>
<evidence type="ECO:0000256" key="1">
    <source>
        <dbReference type="SAM" id="Coils"/>
    </source>
</evidence>
<dbReference type="EMBL" id="AMZH03007966">
    <property type="protein sequence ID" value="RRT60013.1"/>
    <property type="molecule type" value="Genomic_DNA"/>
</dbReference>
<feature type="coiled-coil region" evidence="1">
    <location>
        <begin position="252"/>
        <end position="279"/>
    </location>
</feature>
<gene>
    <name evidence="2" type="ORF">B296_00012540</name>
</gene>
<dbReference type="GO" id="GO:0048364">
    <property type="term" value="P:root development"/>
    <property type="evidence" value="ECO:0007669"/>
    <property type="project" value="InterPro"/>
</dbReference>
<evidence type="ECO:0000313" key="2">
    <source>
        <dbReference type="EMBL" id="RRT60013.1"/>
    </source>
</evidence>
<name>A0A426Z7W6_ENSVE</name>
<evidence type="ECO:0000313" key="3">
    <source>
        <dbReference type="Proteomes" id="UP000287651"/>
    </source>
</evidence>
<organism evidence="2 3">
    <name type="scientific">Ensete ventricosum</name>
    <name type="common">Abyssinian banana</name>
    <name type="synonym">Musa ensete</name>
    <dbReference type="NCBI Taxonomy" id="4639"/>
    <lineage>
        <taxon>Eukaryota</taxon>
        <taxon>Viridiplantae</taxon>
        <taxon>Streptophyta</taxon>
        <taxon>Embryophyta</taxon>
        <taxon>Tracheophyta</taxon>
        <taxon>Spermatophyta</taxon>
        <taxon>Magnoliopsida</taxon>
        <taxon>Liliopsida</taxon>
        <taxon>Zingiberales</taxon>
        <taxon>Musaceae</taxon>
        <taxon>Ensete</taxon>
    </lineage>
</organism>
<sequence length="294" mass="33228">MAGSAAATPDQPFHARSISLPSRTHPVALRVEDELHKLKTAAPSMWWSTEKMCSGLRGVGDLYNSVGDLLRLPSLEQRAVFSSAQKKRLEEELEISVVLLDLVDNMKDVLVAMKDHVQDLRLALRRRGNKITLGKERKHALIGKELQKSVNRCCKASKQMDERCGSFETLDRDSDLSMVIRVLIESRDITLSVLRSVLHLLSTPWQSQKGRRWSIISKAMQKRKVACDSTHELSFDSSLRCILNKDVDDDRILQAQEQLMAAEDTIEALETGLQSLLRRLIQCRVSFLNILSLN</sequence>
<dbReference type="AlphaFoldDB" id="A0A426Z7W6"/>
<proteinExistence type="predicted"/>
<protein>
    <submittedName>
        <fullName evidence="2">Uncharacterized protein</fullName>
    </submittedName>
</protein>
<dbReference type="PANTHER" id="PTHR33070">
    <property type="entry name" value="OS06G0725500 PROTEIN"/>
    <property type="match status" value="1"/>
</dbReference>